<organism evidence="2 3">
    <name type="scientific">Sphingomonas rustica</name>
    <dbReference type="NCBI Taxonomy" id="3103142"/>
    <lineage>
        <taxon>Bacteria</taxon>
        <taxon>Pseudomonadati</taxon>
        <taxon>Pseudomonadota</taxon>
        <taxon>Alphaproteobacteria</taxon>
        <taxon>Sphingomonadales</taxon>
        <taxon>Sphingomonadaceae</taxon>
        <taxon>Sphingomonas</taxon>
    </lineage>
</organism>
<comment type="caution">
    <text evidence="2">The sequence shown here is derived from an EMBL/GenBank/DDBJ whole genome shotgun (WGS) entry which is preliminary data.</text>
</comment>
<protein>
    <recommendedName>
        <fullName evidence="4">DUF3185 family protein</fullName>
    </recommendedName>
</protein>
<name>A0ABV0B7F6_9SPHN</name>
<keyword evidence="3" id="KW-1185">Reference proteome</keyword>
<dbReference type="EMBL" id="JBDIZK010000005">
    <property type="protein sequence ID" value="MEN3747509.1"/>
    <property type="molecule type" value="Genomic_DNA"/>
</dbReference>
<gene>
    <name evidence="2" type="ORF">TPR58_10040</name>
</gene>
<keyword evidence="1" id="KW-0472">Membrane</keyword>
<sequence length="70" mass="7666">MRRTLLTLVGILALIAGLVFMLQGFGVIRYPASSMMIDNSVWITRGAVIAALGALVIAGMRVVPVRRRRR</sequence>
<keyword evidence="1" id="KW-1133">Transmembrane helix</keyword>
<evidence type="ECO:0000313" key="3">
    <source>
        <dbReference type="Proteomes" id="UP001427805"/>
    </source>
</evidence>
<feature type="transmembrane region" description="Helical" evidence="1">
    <location>
        <begin position="42"/>
        <end position="63"/>
    </location>
</feature>
<keyword evidence="1" id="KW-0812">Transmembrane</keyword>
<evidence type="ECO:0000256" key="1">
    <source>
        <dbReference type="SAM" id="Phobius"/>
    </source>
</evidence>
<evidence type="ECO:0008006" key="4">
    <source>
        <dbReference type="Google" id="ProtNLM"/>
    </source>
</evidence>
<dbReference type="RefSeq" id="WP_346246507.1">
    <property type="nucleotide sequence ID" value="NZ_JBDIZK010000005.1"/>
</dbReference>
<reference evidence="2 3" key="1">
    <citation type="submission" date="2024-05" db="EMBL/GenBank/DDBJ databases">
        <title>Sphingomonas sp. HF-S3 16S ribosomal RNA gene Genome sequencing and assembly.</title>
        <authorList>
            <person name="Lee H."/>
        </authorList>
    </citation>
    <scope>NUCLEOTIDE SEQUENCE [LARGE SCALE GENOMIC DNA]</scope>
    <source>
        <strain evidence="2 3">HF-S3</strain>
    </source>
</reference>
<proteinExistence type="predicted"/>
<dbReference type="Proteomes" id="UP001427805">
    <property type="component" value="Unassembled WGS sequence"/>
</dbReference>
<evidence type="ECO:0000313" key="2">
    <source>
        <dbReference type="EMBL" id="MEN3747509.1"/>
    </source>
</evidence>
<accession>A0ABV0B7F6</accession>